<sequence length="586" mass="64921">MMPADQNSKVQQQMFKLLWLFRWRLACGFALMVLTVIFQLALPKGLAYFIDHLNTPDIALLNRLAILMLGILVLQATAMAGRYYVFESTGYLLVHHVRKQLYQSILNKPVTFFDKHHVGELNSRLGSDVEALHDTLTMGLALFLRASLLFIGALIMMLSISLSLASVLIMLIPLSLFMAQWIGKQFRVRSEQKQDALAACGKTAQEYLSHIRLVKAFNQQSFANQRYVDANKKSLHISLKNTALFAKFQSGSLLLTFGSLLLTLWLGAGQISSGNISTGDLTSFVLYAGMLSMSASTLSDFWGEWMRTVGATSKIFNLMSDAEHSGGSQRREIDGSIQFQNLSFSYPERPEHCALQQLSFSIQPGEKVALVGPSGAGKSTVVALLMGFYQPQQGQIIFGSENLTDLDTAFLRQQIAVVEQEPSLFSGSIFENIAFAVAERDVSNAEVIKAATLACADEFIRRFPQGYQTQVGEHGAQLSGGQKQRIAIARAILRNPRVLILDEATSALDAASETLVQQALDYLMQDRTTLIIAHRFSTITRADKVLVLEQGRLVQEGRPQHLSAQQKGAFYQLMSMQLRHSAVNPI</sequence>
<dbReference type="RefSeq" id="WP_305977224.1">
    <property type="nucleotide sequence ID" value="NZ_JAPJDY010000002.1"/>
</dbReference>
<dbReference type="CDD" id="cd18557">
    <property type="entry name" value="ABC_6TM_TAP_ABCB8_10_like"/>
    <property type="match status" value="1"/>
</dbReference>
<evidence type="ECO:0000259" key="9">
    <source>
        <dbReference type="PROSITE" id="PS50929"/>
    </source>
</evidence>
<dbReference type="SMART" id="SM00382">
    <property type="entry name" value="AAA"/>
    <property type="match status" value="1"/>
</dbReference>
<evidence type="ECO:0000256" key="3">
    <source>
        <dbReference type="ARBA" id="ARBA00022741"/>
    </source>
</evidence>
<dbReference type="InterPro" id="IPR017871">
    <property type="entry name" value="ABC_transporter-like_CS"/>
</dbReference>
<keyword evidence="11" id="KW-1185">Reference proteome</keyword>
<reference evidence="10 11" key="1">
    <citation type="submission" date="2022-11" db="EMBL/GenBank/DDBJ databases">
        <title>Viruses from the air-sea interface of a natural surface slick.</title>
        <authorList>
            <person name="Rahlff J."/>
            <person name="Holmfeldt K."/>
        </authorList>
    </citation>
    <scope>NUCLEOTIDE SEQUENCE [LARGE SCALE GENOMIC DNA]</scope>
    <source>
        <strain evidence="10 11">SMS4</strain>
    </source>
</reference>
<keyword evidence="4" id="KW-0067">ATP-binding</keyword>
<evidence type="ECO:0000256" key="7">
    <source>
        <dbReference type="SAM" id="Phobius"/>
    </source>
</evidence>
<keyword evidence="5 7" id="KW-1133">Transmembrane helix</keyword>
<evidence type="ECO:0000256" key="1">
    <source>
        <dbReference type="ARBA" id="ARBA00004651"/>
    </source>
</evidence>
<evidence type="ECO:0000256" key="2">
    <source>
        <dbReference type="ARBA" id="ARBA00022692"/>
    </source>
</evidence>
<dbReference type="Pfam" id="PF00664">
    <property type="entry name" value="ABC_membrane"/>
    <property type="match status" value="1"/>
</dbReference>
<comment type="caution">
    <text evidence="10">The sequence shown here is derived from an EMBL/GenBank/DDBJ whole genome shotgun (WGS) entry which is preliminary data.</text>
</comment>
<keyword evidence="3" id="KW-0547">Nucleotide-binding</keyword>
<comment type="subcellular location">
    <subcellularLocation>
        <location evidence="1">Cell membrane</location>
        <topology evidence="1">Multi-pass membrane protein</topology>
    </subcellularLocation>
</comment>
<dbReference type="InterPro" id="IPR036640">
    <property type="entry name" value="ABC1_TM_sf"/>
</dbReference>
<feature type="transmembrane region" description="Helical" evidence="7">
    <location>
        <begin position="62"/>
        <end position="85"/>
    </location>
</feature>
<name>A0ABT9I3S8_9GAMM</name>
<evidence type="ECO:0000313" key="11">
    <source>
        <dbReference type="Proteomes" id="UP001231109"/>
    </source>
</evidence>
<dbReference type="EMBL" id="JAPJDZ010000089">
    <property type="protein sequence ID" value="MDP5138041.1"/>
    <property type="molecule type" value="Genomic_DNA"/>
</dbReference>
<dbReference type="SUPFAM" id="SSF52540">
    <property type="entry name" value="P-loop containing nucleoside triphosphate hydrolases"/>
    <property type="match status" value="1"/>
</dbReference>
<dbReference type="PROSITE" id="PS50929">
    <property type="entry name" value="ABC_TM1F"/>
    <property type="match status" value="1"/>
</dbReference>
<evidence type="ECO:0000256" key="4">
    <source>
        <dbReference type="ARBA" id="ARBA00022840"/>
    </source>
</evidence>
<evidence type="ECO:0000256" key="5">
    <source>
        <dbReference type="ARBA" id="ARBA00022989"/>
    </source>
</evidence>
<dbReference type="PROSITE" id="PS50893">
    <property type="entry name" value="ABC_TRANSPORTER_2"/>
    <property type="match status" value="1"/>
</dbReference>
<dbReference type="Pfam" id="PF00005">
    <property type="entry name" value="ABC_tran"/>
    <property type="match status" value="1"/>
</dbReference>
<keyword evidence="2 7" id="KW-0812">Transmembrane</keyword>
<dbReference type="SUPFAM" id="SSF90123">
    <property type="entry name" value="ABC transporter transmembrane region"/>
    <property type="match status" value="1"/>
</dbReference>
<dbReference type="InterPro" id="IPR011527">
    <property type="entry name" value="ABC1_TM_dom"/>
</dbReference>
<evidence type="ECO:0000259" key="8">
    <source>
        <dbReference type="PROSITE" id="PS50893"/>
    </source>
</evidence>
<proteinExistence type="predicted"/>
<dbReference type="PANTHER" id="PTHR43394">
    <property type="entry name" value="ATP-DEPENDENT PERMEASE MDL1, MITOCHONDRIAL"/>
    <property type="match status" value="1"/>
</dbReference>
<evidence type="ECO:0000313" key="10">
    <source>
        <dbReference type="EMBL" id="MDP5138041.1"/>
    </source>
</evidence>
<evidence type="ECO:0000256" key="6">
    <source>
        <dbReference type="ARBA" id="ARBA00023136"/>
    </source>
</evidence>
<feature type="domain" description="ABC transporter" evidence="8">
    <location>
        <begin position="337"/>
        <end position="575"/>
    </location>
</feature>
<dbReference type="Gene3D" id="1.20.1560.10">
    <property type="entry name" value="ABC transporter type 1, transmembrane domain"/>
    <property type="match status" value="1"/>
</dbReference>
<dbReference type="Proteomes" id="UP001231109">
    <property type="component" value="Unassembled WGS sequence"/>
</dbReference>
<protein>
    <submittedName>
        <fullName evidence="10">ABC transporter transmembrane domain-containing protein</fullName>
    </submittedName>
</protein>
<dbReference type="InterPro" id="IPR027417">
    <property type="entry name" value="P-loop_NTPase"/>
</dbReference>
<dbReference type="InterPro" id="IPR039421">
    <property type="entry name" value="Type_1_exporter"/>
</dbReference>
<feature type="domain" description="ABC transmembrane type-1" evidence="9">
    <location>
        <begin position="28"/>
        <end position="307"/>
    </location>
</feature>
<dbReference type="PANTHER" id="PTHR43394:SF1">
    <property type="entry name" value="ATP-BINDING CASSETTE SUB-FAMILY B MEMBER 10, MITOCHONDRIAL"/>
    <property type="match status" value="1"/>
</dbReference>
<feature type="transmembrane region" description="Helical" evidence="7">
    <location>
        <begin position="21"/>
        <end position="42"/>
    </location>
</feature>
<dbReference type="Gene3D" id="3.40.50.300">
    <property type="entry name" value="P-loop containing nucleotide triphosphate hydrolases"/>
    <property type="match status" value="1"/>
</dbReference>
<gene>
    <name evidence="10" type="ORF">ORJ04_19000</name>
</gene>
<keyword evidence="6 7" id="KW-0472">Membrane</keyword>
<dbReference type="InterPro" id="IPR003439">
    <property type="entry name" value="ABC_transporter-like_ATP-bd"/>
</dbReference>
<dbReference type="PROSITE" id="PS00211">
    <property type="entry name" value="ABC_TRANSPORTER_1"/>
    <property type="match status" value="1"/>
</dbReference>
<dbReference type="InterPro" id="IPR003593">
    <property type="entry name" value="AAA+_ATPase"/>
</dbReference>
<feature type="transmembrane region" description="Helical" evidence="7">
    <location>
        <begin position="140"/>
        <end position="158"/>
    </location>
</feature>
<organism evidence="10 11">
    <name type="scientific">Rheinheimera baltica</name>
    <dbReference type="NCBI Taxonomy" id="67576"/>
    <lineage>
        <taxon>Bacteria</taxon>
        <taxon>Pseudomonadati</taxon>
        <taxon>Pseudomonadota</taxon>
        <taxon>Gammaproteobacteria</taxon>
        <taxon>Chromatiales</taxon>
        <taxon>Chromatiaceae</taxon>
        <taxon>Rheinheimera</taxon>
    </lineage>
</organism>
<accession>A0ABT9I3S8</accession>